<dbReference type="AlphaFoldDB" id="A0A6I1DTY7"/>
<reference evidence="1 2" key="1">
    <citation type="submission" date="2019-10" db="EMBL/GenBank/DDBJ databases">
        <title>Muricauda olearia CL-SS4 JCM15563 genome.</title>
        <authorList>
            <person name="Liu L."/>
        </authorList>
    </citation>
    <scope>NUCLEOTIDE SEQUENCE [LARGE SCALE GENOMIC DNA]</scope>
    <source>
        <strain evidence="1 2">CL-SS4</strain>
    </source>
</reference>
<gene>
    <name evidence="1" type="ORF">F8C76_10235</name>
</gene>
<name>A0A6I1DTY7_9FLAO</name>
<comment type="caution">
    <text evidence="1">The sequence shown here is derived from an EMBL/GenBank/DDBJ whole genome shotgun (WGS) entry which is preliminary data.</text>
</comment>
<organism evidence="1 2">
    <name type="scientific">Flagellimonas olearia</name>
    <dbReference type="NCBI Taxonomy" id="552546"/>
    <lineage>
        <taxon>Bacteria</taxon>
        <taxon>Pseudomonadati</taxon>
        <taxon>Bacteroidota</taxon>
        <taxon>Flavobacteriia</taxon>
        <taxon>Flavobacteriales</taxon>
        <taxon>Flavobacteriaceae</taxon>
        <taxon>Flagellimonas</taxon>
    </lineage>
</organism>
<sequence length="199" mass="23629">MAKCIECGEYTKYEDSVCYDCWHLMDEEDDDLNSEQWRKDLNFNYQLIKGKIAEVIIERLFITMDFDVHKYGMEHSVPMFLDSLYDYKDKTAKEITSMPDFVVTNREEKTYYVEVKYRKSGQFSYSKLGEEYKYDSGILILVTKQNICSIAIEELKRVGTVRDCDLYKLENQKEFGFDDLDRAIIGQFKKMAIRAFKEL</sequence>
<evidence type="ECO:0000313" key="2">
    <source>
        <dbReference type="Proteomes" id="UP000429785"/>
    </source>
</evidence>
<protein>
    <submittedName>
        <fullName evidence="1">Uncharacterized protein</fullName>
    </submittedName>
</protein>
<dbReference type="RefSeq" id="WP_152131653.1">
    <property type="nucleotide sequence ID" value="NZ_WELG01000002.1"/>
</dbReference>
<evidence type="ECO:0000313" key="1">
    <source>
        <dbReference type="EMBL" id="KAB7528240.1"/>
    </source>
</evidence>
<proteinExistence type="predicted"/>
<dbReference type="Proteomes" id="UP000429785">
    <property type="component" value="Unassembled WGS sequence"/>
</dbReference>
<dbReference type="EMBL" id="WELG01000002">
    <property type="protein sequence ID" value="KAB7528240.1"/>
    <property type="molecule type" value="Genomic_DNA"/>
</dbReference>
<accession>A0A6I1DTY7</accession>
<dbReference type="OrthoDB" id="978068at2"/>